<evidence type="ECO:0000259" key="2">
    <source>
        <dbReference type="Pfam" id="PF04937"/>
    </source>
</evidence>
<organism evidence="3 4">
    <name type="scientific">Chara braunii</name>
    <name type="common">Braun's stonewort</name>
    <dbReference type="NCBI Taxonomy" id="69332"/>
    <lineage>
        <taxon>Eukaryota</taxon>
        <taxon>Viridiplantae</taxon>
        <taxon>Streptophyta</taxon>
        <taxon>Charophyceae</taxon>
        <taxon>Charales</taxon>
        <taxon>Characeae</taxon>
        <taxon>Chara</taxon>
    </lineage>
</organism>
<proteinExistence type="predicted"/>
<keyword evidence="4" id="KW-1185">Reference proteome</keyword>
<dbReference type="Pfam" id="PF04937">
    <property type="entry name" value="DUF659"/>
    <property type="match status" value="1"/>
</dbReference>
<dbReference type="OrthoDB" id="4951847at2759"/>
<comment type="caution">
    <text evidence="3">The sequence shown here is derived from an EMBL/GenBank/DDBJ whole genome shotgun (WGS) entry which is preliminary data.</text>
</comment>
<dbReference type="SUPFAM" id="SSF53098">
    <property type="entry name" value="Ribonuclease H-like"/>
    <property type="match status" value="1"/>
</dbReference>
<dbReference type="AlphaFoldDB" id="A0A388KEP4"/>
<dbReference type="Gramene" id="GBG68423">
    <property type="protein sequence ID" value="GBG68423"/>
    <property type="gene ID" value="CBR_g2967"/>
</dbReference>
<dbReference type="InterPro" id="IPR012337">
    <property type="entry name" value="RNaseH-like_sf"/>
</dbReference>
<dbReference type="PANTHER" id="PTHR32166">
    <property type="entry name" value="OSJNBA0013A04.12 PROTEIN"/>
    <property type="match status" value="1"/>
</dbReference>
<gene>
    <name evidence="3" type="ORF">CBR_g2967</name>
</gene>
<evidence type="ECO:0000256" key="1">
    <source>
        <dbReference type="SAM" id="MobiDB-lite"/>
    </source>
</evidence>
<name>A0A388KEP4_CHABU</name>
<feature type="compositionally biased region" description="Gly residues" evidence="1">
    <location>
        <begin position="232"/>
        <end position="244"/>
    </location>
</feature>
<dbReference type="InterPro" id="IPR007021">
    <property type="entry name" value="DUF659"/>
</dbReference>
<feature type="region of interest" description="Disordered" evidence="1">
    <location>
        <begin position="183"/>
        <end position="209"/>
    </location>
</feature>
<reference evidence="3 4" key="1">
    <citation type="journal article" date="2018" name="Cell">
        <title>The Chara Genome: Secondary Complexity and Implications for Plant Terrestrialization.</title>
        <authorList>
            <person name="Nishiyama T."/>
            <person name="Sakayama H."/>
            <person name="Vries J.D."/>
            <person name="Buschmann H."/>
            <person name="Saint-Marcoux D."/>
            <person name="Ullrich K.K."/>
            <person name="Haas F.B."/>
            <person name="Vanderstraeten L."/>
            <person name="Becker D."/>
            <person name="Lang D."/>
            <person name="Vosolsobe S."/>
            <person name="Rombauts S."/>
            <person name="Wilhelmsson P.K.I."/>
            <person name="Janitza P."/>
            <person name="Kern R."/>
            <person name="Heyl A."/>
            <person name="Rumpler F."/>
            <person name="Villalobos L.I.A.C."/>
            <person name="Clay J.M."/>
            <person name="Skokan R."/>
            <person name="Toyoda A."/>
            <person name="Suzuki Y."/>
            <person name="Kagoshima H."/>
            <person name="Schijlen E."/>
            <person name="Tajeshwar N."/>
            <person name="Catarino B."/>
            <person name="Hetherington A.J."/>
            <person name="Saltykova A."/>
            <person name="Bonnot C."/>
            <person name="Breuninger H."/>
            <person name="Symeonidi A."/>
            <person name="Radhakrishnan G.V."/>
            <person name="Van Nieuwerburgh F."/>
            <person name="Deforce D."/>
            <person name="Chang C."/>
            <person name="Karol K.G."/>
            <person name="Hedrich R."/>
            <person name="Ulvskov P."/>
            <person name="Glockner G."/>
            <person name="Delwiche C.F."/>
            <person name="Petrasek J."/>
            <person name="Van de Peer Y."/>
            <person name="Friml J."/>
            <person name="Beilby M."/>
            <person name="Dolan L."/>
            <person name="Kohara Y."/>
            <person name="Sugano S."/>
            <person name="Fujiyama A."/>
            <person name="Delaux P.-M."/>
            <person name="Quint M."/>
            <person name="TheiBen G."/>
            <person name="Hagemann M."/>
            <person name="Harholt J."/>
            <person name="Dunand C."/>
            <person name="Zachgo S."/>
            <person name="Langdale J."/>
            <person name="Maumus F."/>
            <person name="Straeten D.V.D."/>
            <person name="Gould S.B."/>
            <person name="Rensing S.A."/>
        </authorList>
    </citation>
    <scope>NUCLEOTIDE SEQUENCE [LARGE SCALE GENOMIC DNA]</scope>
    <source>
        <strain evidence="3 4">S276</strain>
    </source>
</reference>
<evidence type="ECO:0000313" key="4">
    <source>
        <dbReference type="Proteomes" id="UP000265515"/>
    </source>
</evidence>
<feature type="region of interest" description="Disordered" evidence="1">
    <location>
        <begin position="232"/>
        <end position="253"/>
    </location>
</feature>
<evidence type="ECO:0000313" key="3">
    <source>
        <dbReference type="EMBL" id="GBG68423.1"/>
    </source>
</evidence>
<dbReference type="EMBL" id="BFEA01000100">
    <property type="protein sequence ID" value="GBG68423.1"/>
    <property type="molecule type" value="Genomic_DNA"/>
</dbReference>
<accession>A0A388KEP4</accession>
<dbReference type="PANTHER" id="PTHR32166:SF123">
    <property type="entry name" value="BED-TYPE DOMAIN-CONTAINING PROTEIN"/>
    <property type="match status" value="1"/>
</dbReference>
<protein>
    <recommendedName>
        <fullName evidence="2">DUF659 domain-containing protein</fullName>
    </recommendedName>
</protein>
<dbReference type="Proteomes" id="UP000265515">
    <property type="component" value="Unassembled WGS sequence"/>
</dbReference>
<feature type="domain" description="DUF659" evidence="2">
    <location>
        <begin position="265"/>
        <end position="394"/>
    </location>
</feature>
<sequence>MLSLFWAVPAAGRHRRCRPLAVPPVVSGSPFVVASRLAIVAVVDGELVHAGCRVAAAIVTEGGAVAAVVLAVVVGDVAPTGPVAEVGGVLGCSPNASRVNVAAAEPASVHAAASVFALGFDVRVVVVAAASVGCSALLASAAVAGGCAVAVVGVGATVFVDYHPNDKNTKYLLTNYEGGESKSDIHHGHASCGEEGLEDPQTDEPQPPPVAARAVVGIANMLADALDEAVEGGGAADGGGGQEGQGSTARTTTLRQTTVRRWVDNAAQKKLDIAWAEAMFRKNRPVMNFLAAGDQGAVLVTTVAMSGRKKNAVALAKLWEQIMREIGLQRINAICTDNAEVNKKAAQILERCKDKDVARTGHTVAVSFSRICLLLKDLVNLSWIKGTVKTANTIVKFIWNHHATHDLMMIVDDSLSWLRLTEVRFGSVYQMLQRLTDRKDVLVEMVDGRSVGKWRALRWSGEKLRRRADLVYYTVRSEVWWSQVRKIVDIMKPIFQLLKRMDADGTPPTNLVEYDDMIGQKLTNVVLMKKAREDVMEKVRDRVRMVRQSVHVAAFVLDPRRRNERWLFYQINAVMQNAMRFFLRQIGGEWNNKAHSNLWGELMEFLKQPARVVTENVCREPGKTMKKQKDEHMWEQPAVDDVKRLNPATWWAAHGGDVLTLQAIAIKVMGMWSTATPAERN</sequence>